<protein>
    <submittedName>
        <fullName evidence="3">Bi-functional microsomal desaturase</fullName>
    </submittedName>
</protein>
<dbReference type="Pfam" id="PF00487">
    <property type="entry name" value="FA_desaturase"/>
    <property type="match status" value="1"/>
</dbReference>
<keyword evidence="1" id="KW-0472">Membrane</keyword>
<keyword evidence="4" id="KW-1185">Reference proteome</keyword>
<evidence type="ECO:0000259" key="2">
    <source>
        <dbReference type="Pfam" id="PF00487"/>
    </source>
</evidence>
<dbReference type="PANTHER" id="PTHR32100">
    <property type="entry name" value="OMEGA-6 FATTY ACID DESATURASE, CHLOROPLASTIC"/>
    <property type="match status" value="1"/>
</dbReference>
<dbReference type="GO" id="GO:0016491">
    <property type="term" value="F:oxidoreductase activity"/>
    <property type="evidence" value="ECO:0007669"/>
    <property type="project" value="InterPro"/>
</dbReference>
<keyword evidence="1" id="KW-1133">Transmembrane helix</keyword>
<accession>A0A0L0DDP8</accession>
<feature type="transmembrane region" description="Helical" evidence="1">
    <location>
        <begin position="258"/>
        <end position="277"/>
    </location>
</feature>
<dbReference type="STRING" id="461836.A0A0L0DDP8"/>
<dbReference type="OrthoDB" id="1461976at2759"/>
<dbReference type="RefSeq" id="XP_013762368.1">
    <property type="nucleotide sequence ID" value="XM_013906914.1"/>
</dbReference>
<reference evidence="3 4" key="1">
    <citation type="submission" date="2010-05" db="EMBL/GenBank/DDBJ databases">
        <title>The Genome Sequence of Thecamonas trahens ATCC 50062.</title>
        <authorList>
            <consortium name="The Broad Institute Genome Sequencing Platform"/>
            <person name="Russ C."/>
            <person name="Cuomo C."/>
            <person name="Shea T."/>
            <person name="Young S.K."/>
            <person name="Zeng Q."/>
            <person name="Koehrsen M."/>
            <person name="Haas B."/>
            <person name="Borodovsky M."/>
            <person name="Guigo R."/>
            <person name="Alvarado L."/>
            <person name="Berlin A."/>
            <person name="Bochicchio J."/>
            <person name="Borenstein D."/>
            <person name="Chapman S."/>
            <person name="Chen Z."/>
            <person name="Freedman E."/>
            <person name="Gellesch M."/>
            <person name="Goldberg J."/>
            <person name="Griggs A."/>
            <person name="Gujja S."/>
            <person name="Heilman E."/>
            <person name="Heiman D."/>
            <person name="Hepburn T."/>
            <person name="Howarth C."/>
            <person name="Jen D."/>
            <person name="Larson L."/>
            <person name="Mehta T."/>
            <person name="Park D."/>
            <person name="Pearson M."/>
            <person name="Roberts A."/>
            <person name="Saif S."/>
            <person name="Shenoy N."/>
            <person name="Sisk P."/>
            <person name="Stolte C."/>
            <person name="Sykes S."/>
            <person name="Thomson T."/>
            <person name="Walk T."/>
            <person name="White J."/>
            <person name="Yandava C."/>
            <person name="Burger G."/>
            <person name="Gray M.W."/>
            <person name="Holland P.W.H."/>
            <person name="King N."/>
            <person name="Lang F.B.F."/>
            <person name="Roger A.J."/>
            <person name="Ruiz-Trillo I."/>
            <person name="Lander E."/>
            <person name="Nusbaum C."/>
        </authorList>
    </citation>
    <scope>NUCLEOTIDE SEQUENCE [LARGE SCALE GENOMIC DNA]</scope>
    <source>
        <strain evidence="3 4">ATCC 50062</strain>
    </source>
</reference>
<dbReference type="AlphaFoldDB" id="A0A0L0DDP8"/>
<feature type="transmembrane region" description="Helical" evidence="1">
    <location>
        <begin position="231"/>
        <end position="252"/>
    </location>
</feature>
<evidence type="ECO:0000313" key="4">
    <source>
        <dbReference type="Proteomes" id="UP000054408"/>
    </source>
</evidence>
<feature type="transmembrane region" description="Helical" evidence="1">
    <location>
        <begin position="108"/>
        <end position="129"/>
    </location>
</feature>
<feature type="domain" description="Fatty acid desaturase" evidence="2">
    <location>
        <begin position="74"/>
        <end position="338"/>
    </location>
</feature>
<proteinExistence type="predicted"/>
<dbReference type="GeneID" id="25560430"/>
<evidence type="ECO:0000313" key="3">
    <source>
        <dbReference type="EMBL" id="KNC50472.1"/>
    </source>
</evidence>
<evidence type="ECO:0000256" key="1">
    <source>
        <dbReference type="SAM" id="Phobius"/>
    </source>
</evidence>
<organism evidence="3 4">
    <name type="scientific">Thecamonas trahens ATCC 50062</name>
    <dbReference type="NCBI Taxonomy" id="461836"/>
    <lineage>
        <taxon>Eukaryota</taxon>
        <taxon>Apusozoa</taxon>
        <taxon>Apusomonadida</taxon>
        <taxon>Apusomonadidae</taxon>
        <taxon>Thecamonas</taxon>
    </lineage>
</organism>
<dbReference type="InterPro" id="IPR012171">
    <property type="entry name" value="Fatty_acid_desaturase"/>
</dbReference>
<name>A0A0L0DDP8_THETB</name>
<sequence length="405" mass="44735">MATPRVVPLTQKPVPVLPKDGLKVGDLKRAIPPHLFQRSLLRSMFHLCVDLVEGGLALAVALFLIEKVENPLAFWALYAAYWAFQGPTFTGLWVLAHECGHGGFSDYTIVNDTVGYLVHTALMVPYAAWQASHSKHHHYTNHLTMDEPFVPSRLRDDEVVALEAAGAPVKAVDSISPPSFFHTLTNVLIMETIGWPLYLAVNASGPAADGVVSHYDPATPLVKRRHSWKIWLGNAGLLVWTAAIVWACYAFGTALVVRTYVIPLAICNMFLVSITFLQHTDPDVPHYDAETWTWLRGAVATVDRTLGPWLDYKTHHITDSHVVHHIFSSMPFYNALEAPRTSRRRSASTTFSAATHLATSSPPSGARPALARLSTARVFSTLSWIRMRPITSTCRRSPSTTPTSS</sequence>
<dbReference type="eggNOG" id="ENOG502QQNB">
    <property type="taxonomic scope" value="Eukaryota"/>
</dbReference>
<feature type="transmembrane region" description="Helical" evidence="1">
    <location>
        <begin position="44"/>
        <end position="65"/>
    </location>
</feature>
<dbReference type="InterPro" id="IPR005804">
    <property type="entry name" value="FA_desaturase_dom"/>
</dbReference>
<feature type="transmembrane region" description="Helical" evidence="1">
    <location>
        <begin position="72"/>
        <end position="96"/>
    </location>
</feature>
<keyword evidence="1" id="KW-0812">Transmembrane</keyword>
<dbReference type="CDD" id="cd03507">
    <property type="entry name" value="Delta12-FADS-like"/>
    <property type="match status" value="1"/>
</dbReference>
<dbReference type="EMBL" id="GL349435">
    <property type="protein sequence ID" value="KNC50472.1"/>
    <property type="molecule type" value="Genomic_DNA"/>
</dbReference>
<dbReference type="Proteomes" id="UP000054408">
    <property type="component" value="Unassembled WGS sequence"/>
</dbReference>
<dbReference type="GO" id="GO:0006629">
    <property type="term" value="P:lipid metabolic process"/>
    <property type="evidence" value="ECO:0007669"/>
    <property type="project" value="InterPro"/>
</dbReference>
<gene>
    <name evidence="3" type="ORF">AMSG_00635</name>
</gene>
<dbReference type="OMA" id="FYLFHNY"/>